<evidence type="ECO:0000256" key="2">
    <source>
        <dbReference type="ARBA" id="ARBA00023002"/>
    </source>
</evidence>
<evidence type="ECO:0000256" key="1">
    <source>
        <dbReference type="ARBA" id="ARBA00006484"/>
    </source>
</evidence>
<keyword evidence="5" id="KW-1185">Reference proteome</keyword>
<dbReference type="PANTHER" id="PTHR44196:SF1">
    <property type="entry name" value="DEHYDROGENASE_REDUCTASE SDR FAMILY MEMBER 7B"/>
    <property type="match status" value="1"/>
</dbReference>
<reference evidence="4 5" key="1">
    <citation type="submission" date="2022-11" db="EMBL/GenBank/DDBJ databases">
        <title>Minimal conservation of predation-associated metabolite biosynthetic gene clusters underscores biosynthetic potential of Myxococcota including descriptions for ten novel species: Archangium lansinium sp. nov., Myxococcus landrumus sp. nov., Nannocystis bai.</title>
        <authorList>
            <person name="Ahearne A."/>
            <person name="Stevens C."/>
            <person name="Dowd S."/>
        </authorList>
    </citation>
    <scope>NUCLEOTIDE SEQUENCE [LARGE SCALE GENOMIC DNA]</scope>
    <source>
        <strain evidence="4 5">BB15-2</strain>
    </source>
</reference>
<keyword evidence="2" id="KW-0560">Oxidoreductase</keyword>
<dbReference type="RefSeq" id="WP_272084074.1">
    <property type="nucleotide sequence ID" value="NZ_JAQNDL010000001.1"/>
</dbReference>
<dbReference type="EMBL" id="JAQNDL010000001">
    <property type="protein sequence ID" value="MDC0715649.1"/>
    <property type="molecule type" value="Genomic_DNA"/>
</dbReference>
<protein>
    <submittedName>
        <fullName evidence="4">SDR family NAD(P)-dependent oxidoreductase</fullName>
    </submittedName>
</protein>
<evidence type="ECO:0000313" key="4">
    <source>
        <dbReference type="EMBL" id="MDC0715649.1"/>
    </source>
</evidence>
<dbReference type="Pfam" id="PF00106">
    <property type="entry name" value="adh_short"/>
    <property type="match status" value="1"/>
</dbReference>
<comment type="similarity">
    <text evidence="1 3">Belongs to the short-chain dehydrogenases/reductases (SDR) family.</text>
</comment>
<accession>A0ABT5DPR5</accession>
<gene>
    <name evidence="4" type="ORF">POL25_02025</name>
</gene>
<organism evidence="4 5">
    <name type="scientific">Nannocystis bainbridge</name>
    <dbReference type="NCBI Taxonomy" id="2995303"/>
    <lineage>
        <taxon>Bacteria</taxon>
        <taxon>Pseudomonadati</taxon>
        <taxon>Myxococcota</taxon>
        <taxon>Polyangia</taxon>
        <taxon>Nannocystales</taxon>
        <taxon>Nannocystaceae</taxon>
        <taxon>Nannocystis</taxon>
    </lineage>
</organism>
<sequence length="330" mass="36328">MRRPVASKVAVVTGASSGLGRATAYELAARGWRVAVGARRADELERTAAGCRQRGGEALAQPTDVTHEDAVLRLAEAALLTWGRIDAWINNAGVTLFAPLEGGALAAHRQVIETNLHGALHGARAVIPVFRRQRRGTLINIGSVLGKIGHAFVPSYVISKFALHGLSEALRVELAEYPDIHVCTIFPYAIDTPHFQVAANDIGRHVNAMPPMQSPEKVARAVVDLVEHPRRQRFVPRIAELGLVLHRVFPRTMERLLFRALGRFHLGAPEPPVEGNLFRPVADDSAVHGHRPPRLGTPAFLVWSARELLRIELDAARRRLQQWHLTRTTP</sequence>
<dbReference type="InterPro" id="IPR020904">
    <property type="entry name" value="Sc_DH/Rdtase_CS"/>
</dbReference>
<comment type="caution">
    <text evidence="4">The sequence shown here is derived from an EMBL/GenBank/DDBJ whole genome shotgun (WGS) entry which is preliminary data.</text>
</comment>
<dbReference type="PROSITE" id="PS00061">
    <property type="entry name" value="ADH_SHORT"/>
    <property type="match status" value="1"/>
</dbReference>
<dbReference type="InterPro" id="IPR002347">
    <property type="entry name" value="SDR_fam"/>
</dbReference>
<evidence type="ECO:0000313" key="5">
    <source>
        <dbReference type="Proteomes" id="UP001221686"/>
    </source>
</evidence>
<dbReference type="PANTHER" id="PTHR44196">
    <property type="entry name" value="DEHYDROGENASE/REDUCTASE SDR FAMILY MEMBER 7B"/>
    <property type="match status" value="1"/>
</dbReference>
<proteinExistence type="inferred from homology"/>
<evidence type="ECO:0000256" key="3">
    <source>
        <dbReference type="RuleBase" id="RU000363"/>
    </source>
</evidence>
<dbReference type="PRINTS" id="PR00080">
    <property type="entry name" value="SDRFAMILY"/>
</dbReference>
<dbReference type="SUPFAM" id="SSF51735">
    <property type="entry name" value="NAD(P)-binding Rossmann-fold domains"/>
    <property type="match status" value="1"/>
</dbReference>
<name>A0ABT5DPR5_9BACT</name>
<dbReference type="Gene3D" id="3.40.50.720">
    <property type="entry name" value="NAD(P)-binding Rossmann-like Domain"/>
    <property type="match status" value="1"/>
</dbReference>
<dbReference type="PRINTS" id="PR00081">
    <property type="entry name" value="GDHRDH"/>
</dbReference>
<dbReference type="Proteomes" id="UP001221686">
    <property type="component" value="Unassembled WGS sequence"/>
</dbReference>
<dbReference type="InterPro" id="IPR036291">
    <property type="entry name" value="NAD(P)-bd_dom_sf"/>
</dbReference>